<sequence>MPPLDLRQLLAMTDERGLFQHARYASPDLDHGYCTDDNARALIAAAEHARQQGGKTELPLADYLAFVESAWCPREQAFRNFMDQHGQWLEPQGSLDSQARALWSLGWTADRAPEPEIRRRANELFAAGMDLIQRLEPLRSRAFAIHGLVHFLKACPGDERALALLEDLAHGLYAAYRSHASTRWCWWEDQVTYDNARLPQALLLAGEKLQLPVMVRDGLAALRWLLQVQAARTPEGEPCLGVIGNAGWLECGGERARWDQQPLEAYALVDACLVAGRVTGEPLWQECAWDCFRWFLGHNELGASLIHSETGGCQDGLQEGGVNRNQGAESLLAYVLAQLLLFDALERGEE</sequence>
<comment type="caution">
    <text evidence="1">The sequence shown here is derived from an EMBL/GenBank/DDBJ whole genome shotgun (WGS) entry which is preliminary data.</text>
</comment>
<protein>
    <recommendedName>
        <fullName evidence="3">Glycosyltransferase</fullName>
    </recommendedName>
</protein>
<dbReference type="InterPro" id="IPR008928">
    <property type="entry name" value="6-hairpin_glycosidase_sf"/>
</dbReference>
<evidence type="ECO:0000313" key="2">
    <source>
        <dbReference type="Proteomes" id="UP001500227"/>
    </source>
</evidence>
<reference evidence="2" key="1">
    <citation type="journal article" date="2019" name="Int. J. Syst. Evol. Microbiol.">
        <title>The Global Catalogue of Microorganisms (GCM) 10K type strain sequencing project: providing services to taxonomists for standard genome sequencing and annotation.</title>
        <authorList>
            <consortium name="The Broad Institute Genomics Platform"/>
            <consortium name="The Broad Institute Genome Sequencing Center for Infectious Disease"/>
            <person name="Wu L."/>
            <person name="Ma J."/>
        </authorList>
    </citation>
    <scope>NUCLEOTIDE SEQUENCE [LARGE SCALE GENOMIC DNA]</scope>
    <source>
        <strain evidence="2">JCM 18423</strain>
    </source>
</reference>
<dbReference type="SUPFAM" id="SSF48208">
    <property type="entry name" value="Six-hairpin glycosidases"/>
    <property type="match status" value="1"/>
</dbReference>
<accession>A0ABP9LWN6</accession>
<proteinExistence type="predicted"/>
<dbReference type="Proteomes" id="UP001500227">
    <property type="component" value="Unassembled WGS sequence"/>
</dbReference>
<dbReference type="EMBL" id="BAABKD010000003">
    <property type="protein sequence ID" value="GAA5087001.1"/>
    <property type="molecule type" value="Genomic_DNA"/>
</dbReference>
<evidence type="ECO:0000313" key="1">
    <source>
        <dbReference type="EMBL" id="GAA5087001.1"/>
    </source>
</evidence>
<organism evidence="1 2">
    <name type="scientific">Paenalcaligenes hermetiae</name>
    <dbReference type="NCBI Taxonomy" id="1157987"/>
    <lineage>
        <taxon>Bacteria</taxon>
        <taxon>Pseudomonadati</taxon>
        <taxon>Pseudomonadota</taxon>
        <taxon>Betaproteobacteria</taxon>
        <taxon>Burkholderiales</taxon>
        <taxon>Alcaligenaceae</taxon>
        <taxon>Paenalcaligenes</taxon>
    </lineage>
</organism>
<gene>
    <name evidence="1" type="ORF">GCM10023337_07120</name>
</gene>
<keyword evidence="2" id="KW-1185">Reference proteome</keyword>
<evidence type="ECO:0008006" key="3">
    <source>
        <dbReference type="Google" id="ProtNLM"/>
    </source>
</evidence>
<name>A0ABP9LWN6_9BURK</name>